<keyword evidence="2 5" id="KW-0812">Transmembrane</keyword>
<dbReference type="OMA" id="IPETAGF"/>
<evidence type="ECO:0000313" key="8">
    <source>
        <dbReference type="Proteomes" id="UP000051952"/>
    </source>
</evidence>
<dbReference type="GO" id="GO:0016020">
    <property type="term" value="C:membrane"/>
    <property type="evidence" value="ECO:0007669"/>
    <property type="project" value="UniProtKB-SubCell"/>
</dbReference>
<dbReference type="InterPro" id="IPR001902">
    <property type="entry name" value="SLC26A/SulP_fam"/>
</dbReference>
<accession>A0A0S4JJA6</accession>
<protein>
    <submittedName>
        <fullName evidence="7">Sulfate transporter, putative</fullName>
    </submittedName>
</protein>
<feature type="transmembrane region" description="Helical" evidence="5">
    <location>
        <begin position="152"/>
        <end position="174"/>
    </location>
</feature>
<keyword evidence="3 5" id="KW-1133">Transmembrane helix</keyword>
<dbReference type="VEuPathDB" id="TriTrypDB:BSAL_25290"/>
<keyword evidence="4 5" id="KW-0472">Membrane</keyword>
<feature type="transmembrane region" description="Helical" evidence="5">
    <location>
        <begin position="410"/>
        <end position="435"/>
    </location>
</feature>
<evidence type="ECO:0000256" key="1">
    <source>
        <dbReference type="ARBA" id="ARBA00004141"/>
    </source>
</evidence>
<evidence type="ECO:0000256" key="3">
    <source>
        <dbReference type="ARBA" id="ARBA00022989"/>
    </source>
</evidence>
<keyword evidence="8" id="KW-1185">Reference proteome</keyword>
<organism evidence="7 8">
    <name type="scientific">Bodo saltans</name>
    <name type="common">Flagellated protozoan</name>
    <dbReference type="NCBI Taxonomy" id="75058"/>
    <lineage>
        <taxon>Eukaryota</taxon>
        <taxon>Discoba</taxon>
        <taxon>Euglenozoa</taxon>
        <taxon>Kinetoplastea</taxon>
        <taxon>Metakinetoplastina</taxon>
        <taxon>Eubodonida</taxon>
        <taxon>Bodonidae</taxon>
        <taxon>Bodo</taxon>
    </lineage>
</organism>
<dbReference type="InterPro" id="IPR011547">
    <property type="entry name" value="SLC26A/SulP_dom"/>
</dbReference>
<dbReference type="AlphaFoldDB" id="A0A0S4JJA6"/>
<dbReference type="InterPro" id="IPR002645">
    <property type="entry name" value="STAS_dom"/>
</dbReference>
<dbReference type="InterPro" id="IPR036513">
    <property type="entry name" value="STAS_dom_sf"/>
</dbReference>
<evidence type="ECO:0000256" key="4">
    <source>
        <dbReference type="ARBA" id="ARBA00023136"/>
    </source>
</evidence>
<evidence type="ECO:0000259" key="6">
    <source>
        <dbReference type="PROSITE" id="PS50801"/>
    </source>
</evidence>
<gene>
    <name evidence="7" type="ORF">BSAL_25290</name>
</gene>
<feature type="transmembrane region" description="Helical" evidence="5">
    <location>
        <begin position="194"/>
        <end position="213"/>
    </location>
</feature>
<dbReference type="PANTHER" id="PTHR11814">
    <property type="entry name" value="SULFATE TRANSPORTER"/>
    <property type="match status" value="1"/>
</dbReference>
<feature type="transmembrane region" description="Helical" evidence="5">
    <location>
        <begin position="273"/>
        <end position="294"/>
    </location>
</feature>
<evidence type="ECO:0000256" key="2">
    <source>
        <dbReference type="ARBA" id="ARBA00022692"/>
    </source>
</evidence>
<dbReference type="Proteomes" id="UP000051952">
    <property type="component" value="Unassembled WGS sequence"/>
</dbReference>
<dbReference type="PROSITE" id="PS50801">
    <property type="entry name" value="STAS"/>
    <property type="match status" value="1"/>
</dbReference>
<feature type="transmembrane region" description="Helical" evidence="5">
    <location>
        <begin position="314"/>
        <end position="335"/>
    </location>
</feature>
<dbReference type="EMBL" id="CYKH01001797">
    <property type="protein sequence ID" value="CUG90158.1"/>
    <property type="molecule type" value="Genomic_DNA"/>
</dbReference>
<reference evidence="8" key="1">
    <citation type="submission" date="2015-09" db="EMBL/GenBank/DDBJ databases">
        <authorList>
            <consortium name="Pathogen Informatics"/>
        </authorList>
    </citation>
    <scope>NUCLEOTIDE SEQUENCE [LARGE SCALE GENOMIC DNA]</scope>
    <source>
        <strain evidence="8">Lake Konstanz</strain>
    </source>
</reference>
<evidence type="ECO:0000313" key="7">
    <source>
        <dbReference type="EMBL" id="CUG90158.1"/>
    </source>
</evidence>
<feature type="transmembrane region" description="Helical" evidence="5">
    <location>
        <begin position="347"/>
        <end position="367"/>
    </location>
</feature>
<dbReference type="Gene3D" id="3.30.750.24">
    <property type="entry name" value="STAS domain"/>
    <property type="match status" value="1"/>
</dbReference>
<feature type="transmembrane region" description="Helical" evidence="5">
    <location>
        <begin position="373"/>
        <end position="390"/>
    </location>
</feature>
<feature type="transmembrane region" description="Helical" evidence="5">
    <location>
        <begin position="117"/>
        <end position="137"/>
    </location>
</feature>
<name>A0A0S4JJA6_BODSA</name>
<dbReference type="Pfam" id="PF00916">
    <property type="entry name" value="Sulfate_transp"/>
    <property type="match status" value="1"/>
</dbReference>
<feature type="domain" description="STAS" evidence="6">
    <location>
        <begin position="469"/>
        <end position="543"/>
    </location>
</feature>
<comment type="subcellular location">
    <subcellularLocation>
        <location evidence="1">Membrane</location>
        <topology evidence="1">Multi-pass membrane protein</topology>
    </subcellularLocation>
</comment>
<feature type="transmembrane region" description="Helical" evidence="5">
    <location>
        <begin position="78"/>
        <end position="96"/>
    </location>
</feature>
<feature type="transmembrane region" description="Helical" evidence="5">
    <location>
        <begin position="219"/>
        <end position="237"/>
    </location>
</feature>
<dbReference type="OrthoDB" id="288203at2759"/>
<dbReference type="GO" id="GO:0055085">
    <property type="term" value="P:transmembrane transport"/>
    <property type="evidence" value="ECO:0007669"/>
    <property type="project" value="InterPro"/>
</dbReference>
<evidence type="ECO:0000256" key="5">
    <source>
        <dbReference type="SAM" id="Phobius"/>
    </source>
</evidence>
<feature type="transmembrane region" description="Helical" evidence="5">
    <location>
        <begin position="46"/>
        <end position="66"/>
    </location>
</feature>
<proteinExistence type="predicted"/>
<sequence length="577" mass="62929">MTKPSSIFGLPVDVLGNPIDNTQDTWYHWLLHPRNKPLDYEFKNNLRAGISVALVNVPLSISLAIASGGDPASGVVSAVWAAGISAFACSSHFNVVGPTGALSGMLAVTAHRYGPQILPVVSILTSLWLLLFFVLRLDRYMRYVSSGVEHGFSIGVAAIIAVAQVPTAFGLTGLTPREKLLEKLSEDILHLGSYNPYDTAVFLVTFASIYLMIKHCPRVPSQILFVALGVILGMVAPEGTFTLLKTKYPTLSLSLLSPADLSKAIAQMQQTDLIMYSFGIALVALLETLVSSRIANNCVTSKEFLNYSAPRDTFGLSLTNLIVGLFGGIPATAALARTSFNIKTGAYSRVAGFVSCITVAILASILLPFFVDVPMAVIAGILMMVAYRLIDFHEMGEIYKVDTANMYSLIITATACIVTDTFFGLIVGIAVSVALNMRHFTNDSVDFGFQSFIDDGGNTSRHIRTVTARIKAPMVFNNSEDVKAKVNSAPLKMIQDDELVEELTTPVGHRHLQLVIDVASVERIDFDGAKVLGEIIELYRMRGWIVRVQHFEHLRTSLSRCEPFHAIEKLDYNELLC</sequence>